<dbReference type="PROSITE" id="PS50011">
    <property type="entry name" value="PROTEIN_KINASE_DOM"/>
    <property type="match status" value="1"/>
</dbReference>
<dbReference type="SUPFAM" id="SSF56112">
    <property type="entry name" value="Protein kinase-like (PK-like)"/>
    <property type="match status" value="1"/>
</dbReference>
<dbReference type="SMART" id="SM00220">
    <property type="entry name" value="S_TKc"/>
    <property type="match status" value="1"/>
</dbReference>
<dbReference type="InterPro" id="IPR017441">
    <property type="entry name" value="Protein_kinase_ATP_BS"/>
</dbReference>
<keyword evidence="6 7" id="KW-0067">ATP-binding</keyword>
<dbReference type="Gene3D" id="2.130.10.10">
    <property type="entry name" value="YVTN repeat-like/Quinoprotein amine dehydrogenase"/>
    <property type="match status" value="1"/>
</dbReference>
<dbReference type="SUPFAM" id="SSF50978">
    <property type="entry name" value="WD40 repeat-like"/>
    <property type="match status" value="1"/>
</dbReference>
<dbReference type="PANTHER" id="PTHR43671:SF13">
    <property type="entry name" value="SERINE_THREONINE-PROTEIN KINASE NEK2"/>
    <property type="match status" value="1"/>
</dbReference>
<dbReference type="InterPro" id="IPR011009">
    <property type="entry name" value="Kinase-like_dom_sf"/>
</dbReference>
<dbReference type="InterPro" id="IPR000719">
    <property type="entry name" value="Prot_kinase_dom"/>
</dbReference>
<evidence type="ECO:0000256" key="8">
    <source>
        <dbReference type="SAM" id="MobiDB-lite"/>
    </source>
</evidence>
<evidence type="ECO:0000256" key="4">
    <source>
        <dbReference type="ARBA" id="ARBA00022741"/>
    </source>
</evidence>
<dbReference type="AlphaFoldDB" id="D6U0N1"/>
<dbReference type="GO" id="GO:0005524">
    <property type="term" value="F:ATP binding"/>
    <property type="evidence" value="ECO:0007669"/>
    <property type="project" value="UniProtKB-UniRule"/>
</dbReference>
<dbReference type="Proteomes" id="UP000004508">
    <property type="component" value="Unassembled WGS sequence"/>
</dbReference>
<dbReference type="SMART" id="SM00320">
    <property type="entry name" value="WD40"/>
    <property type="match status" value="4"/>
</dbReference>
<dbReference type="InterPro" id="IPR008271">
    <property type="entry name" value="Ser/Thr_kinase_AS"/>
</dbReference>
<sequence>MLFCDYCGAENSDTATQCTYCHRPLTSNTITAHSSSSGQQQMQVVASAPHSSRQSTPISALQAPSSRLHQKYHILEQIGEGGYASIYKACERENQRLFVAIKAINLEGMSAEQIIDATATFNTELTILSTLDHPAIPTLYDHFTDASHWYLVISFIEGQTLEKYFSTLAQDKYRDPQTICTLLEIALELCNVLMYMHRQEPSVIYRDLKPANIMLGPRKRVTLIDFGIARHFKPGQNRDTIPFGSPGYAAPEQYGKAQTTPRSDIYSLGALLHQMLTGEDPADYPFEFPAIHIITPGLPIELGSFIARMLALNPEQRPTSMLDVQQQLGKAHTALKAHLNHRVLTPAPIPTKIQRRTVLGLGVLGLSALAAASLPALLSNHSQPPAPVAIQVPTDPTSTPVTYVTPDDPIPQTPKFSEAKRLSTWTLPSTGTGTAFADTKDVAYNIVACTDNSVYVLYTDFNRGSNARIIYTGHSRPAKYLSHFYGDKKVASCCENDADIHIWDTATGELIYQVQAPKPVIALSLCYNMLAVACADNTVYLYNFSRISSYTHPVPQYTYPNARQVTALILHLPVDNSHFYVGIGYDDGLVEIWQDDTIITQYEHSGAITTLSCWDNRIASSSADQTVKIYRFTSHTLFANYLGHAHKVSTVTWLTYNALASLDESGEAHIWTIPIGSINLSKPQVTTIADPNYNMSAYIINSQYYLTCLTNPNSLTTYQIY</sequence>
<evidence type="ECO:0000313" key="10">
    <source>
        <dbReference type="EMBL" id="EFH82371.1"/>
    </source>
</evidence>
<keyword evidence="4 7" id="KW-0547">Nucleotide-binding</keyword>
<dbReference type="InterPro" id="IPR036322">
    <property type="entry name" value="WD40_repeat_dom_sf"/>
</dbReference>
<protein>
    <recommendedName>
        <fullName evidence="2">non-specific serine/threonine protein kinase</fullName>
        <ecNumber evidence="2">2.7.11.1</ecNumber>
    </recommendedName>
</protein>
<evidence type="ECO:0000256" key="7">
    <source>
        <dbReference type="PROSITE-ProRule" id="PRU10141"/>
    </source>
</evidence>
<dbReference type="Pfam" id="PF00400">
    <property type="entry name" value="WD40"/>
    <property type="match status" value="1"/>
</dbReference>
<comment type="caution">
    <text evidence="10">The sequence shown here is derived from an EMBL/GenBank/DDBJ whole genome shotgun (WGS) entry which is preliminary data.</text>
</comment>
<feature type="region of interest" description="Disordered" evidence="8">
    <location>
        <begin position="31"/>
        <end position="56"/>
    </location>
</feature>
<dbReference type="Gene3D" id="1.10.510.10">
    <property type="entry name" value="Transferase(Phosphotransferase) domain 1"/>
    <property type="match status" value="1"/>
</dbReference>
<dbReference type="InParanoid" id="D6U0N1"/>
<keyword evidence="3" id="KW-0808">Transferase</keyword>
<comment type="similarity">
    <text evidence="1">Belongs to the protein kinase superfamily. NEK Ser/Thr protein kinase family. NIMA subfamily.</text>
</comment>
<evidence type="ECO:0000256" key="6">
    <source>
        <dbReference type="ARBA" id="ARBA00022840"/>
    </source>
</evidence>
<dbReference type="PROSITE" id="PS00107">
    <property type="entry name" value="PROTEIN_KINASE_ATP"/>
    <property type="match status" value="1"/>
</dbReference>
<evidence type="ECO:0000256" key="3">
    <source>
        <dbReference type="ARBA" id="ARBA00022679"/>
    </source>
</evidence>
<organism evidence="10 11">
    <name type="scientific">Ktedonobacter racemifer DSM 44963</name>
    <dbReference type="NCBI Taxonomy" id="485913"/>
    <lineage>
        <taxon>Bacteria</taxon>
        <taxon>Bacillati</taxon>
        <taxon>Chloroflexota</taxon>
        <taxon>Ktedonobacteria</taxon>
        <taxon>Ktedonobacterales</taxon>
        <taxon>Ktedonobacteraceae</taxon>
        <taxon>Ktedonobacter</taxon>
    </lineage>
</organism>
<reference evidence="10 11" key="1">
    <citation type="journal article" date="2011" name="Stand. Genomic Sci.">
        <title>Non-contiguous finished genome sequence and contextual data of the filamentous soil bacterium Ktedonobacter racemifer type strain (SOSP1-21).</title>
        <authorList>
            <person name="Chang Y.J."/>
            <person name="Land M."/>
            <person name="Hauser L."/>
            <person name="Chertkov O."/>
            <person name="Del Rio T.G."/>
            <person name="Nolan M."/>
            <person name="Copeland A."/>
            <person name="Tice H."/>
            <person name="Cheng J.F."/>
            <person name="Lucas S."/>
            <person name="Han C."/>
            <person name="Goodwin L."/>
            <person name="Pitluck S."/>
            <person name="Ivanova N."/>
            <person name="Ovchinikova G."/>
            <person name="Pati A."/>
            <person name="Chen A."/>
            <person name="Palaniappan K."/>
            <person name="Mavromatis K."/>
            <person name="Liolios K."/>
            <person name="Brettin T."/>
            <person name="Fiebig A."/>
            <person name="Rohde M."/>
            <person name="Abt B."/>
            <person name="Goker M."/>
            <person name="Detter J.C."/>
            <person name="Woyke T."/>
            <person name="Bristow J."/>
            <person name="Eisen J.A."/>
            <person name="Markowitz V."/>
            <person name="Hugenholtz P."/>
            <person name="Kyrpides N.C."/>
            <person name="Klenk H.P."/>
            <person name="Lapidus A."/>
        </authorList>
    </citation>
    <scope>NUCLEOTIDE SEQUENCE [LARGE SCALE GENOMIC DNA]</scope>
    <source>
        <strain evidence="11">DSM 44963</strain>
    </source>
</reference>
<dbReference type="STRING" id="485913.Krac_3180"/>
<evidence type="ECO:0000256" key="1">
    <source>
        <dbReference type="ARBA" id="ARBA00010886"/>
    </source>
</evidence>
<feature type="compositionally biased region" description="Low complexity" evidence="8">
    <location>
        <begin position="34"/>
        <end position="43"/>
    </location>
</feature>
<keyword evidence="11" id="KW-1185">Reference proteome</keyword>
<gene>
    <name evidence="10" type="ORF">Krac_3180</name>
</gene>
<dbReference type="InterPro" id="IPR015943">
    <property type="entry name" value="WD40/YVTN_repeat-like_dom_sf"/>
</dbReference>
<dbReference type="RefSeq" id="WP_007920449.1">
    <property type="nucleotide sequence ID" value="NZ_ADVG01000004.1"/>
</dbReference>
<feature type="binding site" evidence="7">
    <location>
        <position position="102"/>
    </location>
    <ligand>
        <name>ATP</name>
        <dbReference type="ChEBI" id="CHEBI:30616"/>
    </ligand>
</feature>
<name>D6U0N1_KTERA</name>
<feature type="domain" description="Protein kinase" evidence="9">
    <location>
        <begin position="72"/>
        <end position="335"/>
    </location>
</feature>
<keyword evidence="10" id="KW-0723">Serine/threonine-protein kinase</keyword>
<dbReference type="OrthoDB" id="155383at2"/>
<dbReference type="PROSITE" id="PS00108">
    <property type="entry name" value="PROTEIN_KINASE_ST"/>
    <property type="match status" value="1"/>
</dbReference>
<dbReference type="Pfam" id="PF00069">
    <property type="entry name" value="Pkinase"/>
    <property type="match status" value="1"/>
</dbReference>
<keyword evidence="5 10" id="KW-0418">Kinase</keyword>
<evidence type="ECO:0000256" key="2">
    <source>
        <dbReference type="ARBA" id="ARBA00012513"/>
    </source>
</evidence>
<dbReference type="EC" id="2.7.11.1" evidence="2"/>
<dbReference type="InterPro" id="IPR001680">
    <property type="entry name" value="WD40_rpt"/>
</dbReference>
<dbReference type="PANTHER" id="PTHR43671">
    <property type="entry name" value="SERINE/THREONINE-PROTEIN KINASE NEK"/>
    <property type="match status" value="1"/>
</dbReference>
<accession>D6U0N1</accession>
<dbReference type="eggNOG" id="COG0515">
    <property type="taxonomic scope" value="Bacteria"/>
</dbReference>
<dbReference type="GO" id="GO:0004674">
    <property type="term" value="F:protein serine/threonine kinase activity"/>
    <property type="evidence" value="ECO:0007669"/>
    <property type="project" value="UniProtKB-KW"/>
</dbReference>
<dbReference type="InterPro" id="IPR050660">
    <property type="entry name" value="NEK_Ser/Thr_kinase"/>
</dbReference>
<proteinExistence type="inferred from homology"/>
<dbReference type="CDD" id="cd14014">
    <property type="entry name" value="STKc_PknB_like"/>
    <property type="match status" value="1"/>
</dbReference>
<evidence type="ECO:0000256" key="5">
    <source>
        <dbReference type="ARBA" id="ARBA00022777"/>
    </source>
</evidence>
<dbReference type="EMBL" id="ADVG01000004">
    <property type="protein sequence ID" value="EFH82371.1"/>
    <property type="molecule type" value="Genomic_DNA"/>
</dbReference>
<evidence type="ECO:0000259" key="9">
    <source>
        <dbReference type="PROSITE" id="PS50011"/>
    </source>
</evidence>
<evidence type="ECO:0000313" key="11">
    <source>
        <dbReference type="Proteomes" id="UP000004508"/>
    </source>
</evidence>